<dbReference type="Proteomes" id="UP000636479">
    <property type="component" value="Unassembled WGS sequence"/>
</dbReference>
<dbReference type="GeneID" id="59351528"/>
<evidence type="ECO:0008006" key="3">
    <source>
        <dbReference type="Google" id="ProtNLM"/>
    </source>
</evidence>
<comment type="caution">
    <text evidence="1">The sequence shown here is derived from an EMBL/GenBank/DDBJ whole genome shotgun (WGS) entry which is preliminary data.</text>
</comment>
<sequence length="523" mass="58319">MTTSHATAQAPTSRNVDIRRRLEHLYQAAATLQTEISLLETQLVYPVLTLAPEVTGEIFHWAAKSTGDSKLVSFLLAIGSVCRAWRRIAHGQAALWSRIALDCVRLRWPEELLAALWLPKSRALPLDISILFRPDVDNTSNEAVMDAIAHHASRWRRVSLGISPSVGSDYRAYRRPANGNLFFLIPPPDSRVFDQPLILERLSLSNVCIYQPPASARADTATGNGESESIFKRCPRLTHLSITPAATLWMSFPILSVIKVSALRAVTVLCISQCSLDDTLQALTATPCLVSLTLLNPNANIFEDSEQFSAPEEPLELAHLQNLTCDGPSTDPLSILNYLCLPLLHSLTIAQELDDDDVTIFRHLIERSQCRIGNVTLLDVEFGGWRESSMADFLLLFPFARCVTIEYADTELRPRSTKPDFERCEDIEAKRPGMLLPALKQLCVHGMSRDAMAPIHRWIAERINRQPEGQGSNRAPEIKIAVSWSAEEKVTTSLRGLRRLVGGVEVVGNPQQLAKLRVHHQWE</sequence>
<gene>
    <name evidence="1" type="ORF">MIND_01252700</name>
</gene>
<dbReference type="EMBL" id="JACAZF010000012">
    <property type="protein sequence ID" value="KAF7292253.1"/>
    <property type="molecule type" value="Genomic_DNA"/>
</dbReference>
<reference evidence="1" key="1">
    <citation type="submission" date="2020-05" db="EMBL/GenBank/DDBJ databases">
        <title>Mycena genomes resolve the evolution of fungal bioluminescence.</title>
        <authorList>
            <person name="Tsai I.J."/>
        </authorList>
    </citation>
    <scope>NUCLEOTIDE SEQUENCE</scope>
    <source>
        <strain evidence="1">171206Taipei</strain>
    </source>
</reference>
<accession>A0A8H6S4M5</accession>
<keyword evidence="2" id="KW-1185">Reference proteome</keyword>
<organism evidence="1 2">
    <name type="scientific">Mycena indigotica</name>
    <dbReference type="NCBI Taxonomy" id="2126181"/>
    <lineage>
        <taxon>Eukaryota</taxon>
        <taxon>Fungi</taxon>
        <taxon>Dikarya</taxon>
        <taxon>Basidiomycota</taxon>
        <taxon>Agaricomycotina</taxon>
        <taxon>Agaricomycetes</taxon>
        <taxon>Agaricomycetidae</taxon>
        <taxon>Agaricales</taxon>
        <taxon>Marasmiineae</taxon>
        <taxon>Mycenaceae</taxon>
        <taxon>Mycena</taxon>
    </lineage>
</organism>
<name>A0A8H6S4M5_9AGAR</name>
<dbReference type="OrthoDB" id="2269034at2759"/>
<dbReference type="RefSeq" id="XP_037214980.1">
    <property type="nucleotide sequence ID" value="XM_037369012.1"/>
</dbReference>
<evidence type="ECO:0000313" key="2">
    <source>
        <dbReference type="Proteomes" id="UP000636479"/>
    </source>
</evidence>
<proteinExistence type="predicted"/>
<evidence type="ECO:0000313" key="1">
    <source>
        <dbReference type="EMBL" id="KAF7292253.1"/>
    </source>
</evidence>
<protein>
    <recommendedName>
        <fullName evidence="3">F-box domain-containing protein</fullName>
    </recommendedName>
</protein>
<dbReference type="AlphaFoldDB" id="A0A8H6S4M5"/>